<comment type="caution">
    <text evidence="2">The sequence shown here is derived from an EMBL/GenBank/DDBJ whole genome shotgun (WGS) entry which is preliminary data.</text>
</comment>
<keyword evidence="3" id="KW-1185">Reference proteome</keyword>
<dbReference type="EMBL" id="CAKOFQ010007694">
    <property type="protein sequence ID" value="CAH2006575.1"/>
    <property type="molecule type" value="Genomic_DNA"/>
</dbReference>
<feature type="chain" id="PRO_5040460614" evidence="1">
    <location>
        <begin position="23"/>
        <end position="158"/>
    </location>
</feature>
<evidence type="ECO:0000313" key="2">
    <source>
        <dbReference type="EMBL" id="CAH2006575.1"/>
    </source>
</evidence>
<accession>A0A9P0M028</accession>
<dbReference type="AlphaFoldDB" id="A0A9P0M028"/>
<dbReference type="Proteomes" id="UP001152888">
    <property type="component" value="Unassembled WGS sequence"/>
</dbReference>
<keyword evidence="1" id="KW-0732">Signal</keyword>
<organism evidence="2 3">
    <name type="scientific">Acanthoscelides obtectus</name>
    <name type="common">Bean weevil</name>
    <name type="synonym">Bruchus obtectus</name>
    <dbReference type="NCBI Taxonomy" id="200917"/>
    <lineage>
        <taxon>Eukaryota</taxon>
        <taxon>Metazoa</taxon>
        <taxon>Ecdysozoa</taxon>
        <taxon>Arthropoda</taxon>
        <taxon>Hexapoda</taxon>
        <taxon>Insecta</taxon>
        <taxon>Pterygota</taxon>
        <taxon>Neoptera</taxon>
        <taxon>Endopterygota</taxon>
        <taxon>Coleoptera</taxon>
        <taxon>Polyphaga</taxon>
        <taxon>Cucujiformia</taxon>
        <taxon>Chrysomeloidea</taxon>
        <taxon>Chrysomelidae</taxon>
        <taxon>Bruchinae</taxon>
        <taxon>Bruchini</taxon>
        <taxon>Acanthoscelides</taxon>
    </lineage>
</organism>
<reference evidence="2" key="1">
    <citation type="submission" date="2022-03" db="EMBL/GenBank/DDBJ databases">
        <authorList>
            <person name="Sayadi A."/>
        </authorList>
    </citation>
    <scope>NUCLEOTIDE SEQUENCE</scope>
</reference>
<dbReference type="OrthoDB" id="6623312at2759"/>
<evidence type="ECO:0000256" key="1">
    <source>
        <dbReference type="SAM" id="SignalP"/>
    </source>
</evidence>
<gene>
    <name evidence="2" type="ORF">ACAOBT_LOCUS29168</name>
</gene>
<proteinExistence type="predicted"/>
<protein>
    <submittedName>
        <fullName evidence="2">Uncharacterized protein</fullName>
    </submittedName>
</protein>
<evidence type="ECO:0000313" key="3">
    <source>
        <dbReference type="Proteomes" id="UP001152888"/>
    </source>
</evidence>
<name>A0A9P0M028_ACAOB</name>
<feature type="signal peptide" evidence="1">
    <location>
        <begin position="1"/>
        <end position="22"/>
    </location>
</feature>
<sequence length="158" mass="18704">MRHRILLQSFFLLLVTAYLALALDRPSVFTQENDKDIPKHVTGAPRVKRATRRPGFFKTLFSVMFEQWNDTKNTIQSVNKQVNDNFLPEDYVPTPPPKDSNTTEPFRITRKEFNKIIQRNLRGIRRLYDLELKEALKQSEVYNKDFRKNASREISKFL</sequence>